<protein>
    <submittedName>
        <fullName evidence="1">Uncharacterized protein</fullName>
    </submittedName>
</protein>
<dbReference type="Gramene" id="OPUNC02G21520.1">
    <property type="protein sequence ID" value="OPUNC02G21520.1"/>
    <property type="gene ID" value="OPUNC02G21520"/>
</dbReference>
<reference evidence="1" key="2">
    <citation type="submission" date="2018-05" db="EMBL/GenBank/DDBJ databases">
        <title>OpunRS2 (Oryza punctata Reference Sequence Version 2).</title>
        <authorList>
            <person name="Zhang J."/>
            <person name="Kudrna D."/>
            <person name="Lee S."/>
            <person name="Talag J."/>
            <person name="Welchert J."/>
            <person name="Wing R.A."/>
        </authorList>
    </citation>
    <scope>NUCLEOTIDE SEQUENCE [LARGE SCALE GENOMIC DNA]</scope>
</reference>
<dbReference type="EnsemblPlants" id="OPUNC02G21520.1">
    <property type="protein sequence ID" value="OPUNC02G21520.1"/>
    <property type="gene ID" value="OPUNC02G21520"/>
</dbReference>
<name>A0A0E0K287_ORYPU</name>
<keyword evidence="2" id="KW-1185">Reference proteome</keyword>
<dbReference type="AlphaFoldDB" id="A0A0E0K287"/>
<sequence length="255" mass="28057">MNLFCCWSSSHPCMPAALLSAACLENNLQRSDDAAVGFLALLGTRGKMSTSRNGDLPHNMFVEQESSRPPYGPIQSGWPIYVPVYVREQLETQPQESQLLSDISASHRRSPSASPRLRRTAIYRLLVLHAGIIGQRPAAADLMEDNINTDNMADSSHVPVPPPNQTNETKAKPKRKTLFSFYKKVYVEGQDNNDLVDQNPQLDENELEEAPAPPKVQRLNSDAIVLIVERDPAPPLVRWRPGGGLKATVGAVGRG</sequence>
<reference evidence="1" key="1">
    <citation type="submission" date="2015-04" db="UniProtKB">
        <authorList>
            <consortium name="EnsemblPlants"/>
        </authorList>
    </citation>
    <scope>IDENTIFICATION</scope>
</reference>
<accession>A0A0E0K287</accession>
<dbReference type="Proteomes" id="UP000026962">
    <property type="component" value="Chromosome 2"/>
</dbReference>
<organism evidence="1">
    <name type="scientific">Oryza punctata</name>
    <name type="common">Red rice</name>
    <dbReference type="NCBI Taxonomy" id="4537"/>
    <lineage>
        <taxon>Eukaryota</taxon>
        <taxon>Viridiplantae</taxon>
        <taxon>Streptophyta</taxon>
        <taxon>Embryophyta</taxon>
        <taxon>Tracheophyta</taxon>
        <taxon>Spermatophyta</taxon>
        <taxon>Magnoliopsida</taxon>
        <taxon>Liliopsida</taxon>
        <taxon>Poales</taxon>
        <taxon>Poaceae</taxon>
        <taxon>BOP clade</taxon>
        <taxon>Oryzoideae</taxon>
        <taxon>Oryzeae</taxon>
        <taxon>Oryzinae</taxon>
        <taxon>Oryza</taxon>
    </lineage>
</organism>
<evidence type="ECO:0000313" key="2">
    <source>
        <dbReference type="Proteomes" id="UP000026962"/>
    </source>
</evidence>
<evidence type="ECO:0000313" key="1">
    <source>
        <dbReference type="EnsemblPlants" id="OPUNC02G21520.1"/>
    </source>
</evidence>
<proteinExistence type="predicted"/>
<dbReference type="HOGENOM" id="CLU_1091472_0_0_1"/>